<keyword evidence="2" id="KW-1133">Transmembrane helix</keyword>
<reference evidence="3 4" key="2">
    <citation type="submission" date="2017-09" db="EMBL/GenBank/DDBJ databases">
        <title>Extensive intraspecific genome diversity in a model arbuscular mycorrhizal fungus.</title>
        <authorList>
            <person name="Chen E.C."/>
            <person name="Morin E."/>
            <person name="Beaudet D."/>
            <person name="Noel J."/>
            <person name="Ndikumana S."/>
            <person name="Charron P."/>
            <person name="St-Onge C."/>
            <person name="Giorgi J."/>
            <person name="Grigoriev I.V."/>
            <person name="Roux C."/>
            <person name="Martin F.M."/>
            <person name="Corradi N."/>
        </authorList>
    </citation>
    <scope>NUCLEOTIDE SEQUENCE [LARGE SCALE GENOMIC DNA]</scope>
    <source>
        <strain evidence="3 4">A5</strain>
    </source>
</reference>
<feature type="transmembrane region" description="Helical" evidence="2">
    <location>
        <begin position="414"/>
        <end position="438"/>
    </location>
</feature>
<comment type="caution">
    <text evidence="3">The sequence shown here is derived from an EMBL/GenBank/DDBJ whole genome shotgun (WGS) entry which is preliminary data.</text>
</comment>
<dbReference type="VEuPathDB" id="FungiDB:RhiirA1_407995"/>
<dbReference type="VEuPathDB" id="FungiDB:FUN_002092"/>
<accession>A0A2I1F014</accession>
<feature type="transmembrane region" description="Helical" evidence="2">
    <location>
        <begin position="384"/>
        <end position="408"/>
    </location>
</feature>
<feature type="compositionally biased region" description="Basic and acidic residues" evidence="1">
    <location>
        <begin position="727"/>
        <end position="736"/>
    </location>
</feature>
<dbReference type="Proteomes" id="UP000232722">
    <property type="component" value="Unassembled WGS sequence"/>
</dbReference>
<dbReference type="PANTHER" id="PTHR16148">
    <property type="entry name" value="NF-KAPPA-B-REPRESSING FACTOR-RELATED"/>
    <property type="match status" value="1"/>
</dbReference>
<keyword evidence="2" id="KW-0472">Membrane</keyword>
<feature type="transmembrane region" description="Helical" evidence="2">
    <location>
        <begin position="272"/>
        <end position="292"/>
    </location>
</feature>
<evidence type="ECO:0000256" key="2">
    <source>
        <dbReference type="SAM" id="Phobius"/>
    </source>
</evidence>
<protein>
    <submittedName>
        <fullName evidence="3">Uncharacterized protein</fullName>
    </submittedName>
</protein>
<feature type="compositionally biased region" description="Low complexity" evidence="1">
    <location>
        <begin position="655"/>
        <end position="689"/>
    </location>
</feature>
<feature type="region of interest" description="Disordered" evidence="1">
    <location>
        <begin position="708"/>
        <end position="736"/>
    </location>
</feature>
<feature type="compositionally biased region" description="Acidic residues" evidence="1">
    <location>
        <begin position="717"/>
        <end position="726"/>
    </location>
</feature>
<reference evidence="3 4" key="1">
    <citation type="submission" date="2016-04" db="EMBL/GenBank/DDBJ databases">
        <title>Genome analyses suggest a sexual origin of heterokaryosis in a supposedly ancient asexual fungus.</title>
        <authorList>
            <person name="Ropars J."/>
            <person name="Sedzielewska K."/>
            <person name="Noel J."/>
            <person name="Charron P."/>
            <person name="Farinelli L."/>
            <person name="Marton T."/>
            <person name="Kruger M."/>
            <person name="Pelin A."/>
            <person name="Brachmann A."/>
            <person name="Corradi N."/>
        </authorList>
    </citation>
    <scope>NUCLEOTIDE SEQUENCE [LARGE SCALE GENOMIC DNA]</scope>
    <source>
        <strain evidence="3 4">A5</strain>
    </source>
</reference>
<dbReference type="OrthoDB" id="2391949at2759"/>
<feature type="transmembrane region" description="Helical" evidence="2">
    <location>
        <begin position="298"/>
        <end position="323"/>
    </location>
</feature>
<evidence type="ECO:0000256" key="1">
    <source>
        <dbReference type="SAM" id="MobiDB-lite"/>
    </source>
</evidence>
<dbReference type="VEuPathDB" id="FungiDB:RhiirFUN_002146"/>
<keyword evidence="2" id="KW-0812">Transmembrane</keyword>
<name>A0A2I1F014_9GLOM</name>
<feature type="transmembrane region" description="Helical" evidence="2">
    <location>
        <begin position="240"/>
        <end position="260"/>
    </location>
</feature>
<gene>
    <name evidence="3" type="ORF">RhiirA5_363334</name>
</gene>
<evidence type="ECO:0000313" key="3">
    <source>
        <dbReference type="EMBL" id="PKC03314.1"/>
    </source>
</evidence>
<dbReference type="PANTHER" id="PTHR16148:SF23">
    <property type="entry name" value="B BOX-TYPE DOMAIN-CONTAINING PROTEIN-RELATED"/>
    <property type="match status" value="1"/>
</dbReference>
<proteinExistence type="predicted"/>
<dbReference type="EMBL" id="LLXJ01001205">
    <property type="protein sequence ID" value="PKC03314.1"/>
    <property type="molecule type" value="Genomic_DNA"/>
</dbReference>
<dbReference type="AlphaFoldDB" id="A0A2I1F014"/>
<sequence length="736" mass="82810">MSTKKLKIKFKNFIQLSNGNLSIIDLNNNIIRQNVNKNNGNFINLIDNNTVEVDIFETTFNRKDTSYYVLVDNGFVKDARVDQELLGIKKGIWNLSTDNNSEDKSYLAESFLGSTSAILRLTPAGSSYYTSLSQNEKDQFSKDLVSNLSLIIPCNVAYLSIKSRYQFDKDSASQVLLRISIKKEGRNEVDVDNISSSQIVKDLDLLIKNKDYNAMSTTSTTSLLDASYGAKSLLDLWIRYGYILIGAGIGFVILTILYFFARKSNNKGNNEVIFTFTFIMLDFVLDILFVSIHGRDLSWLYITSILLLTIPIALNLMFTYIIISKEIKDNNKFAKWWINNSKTALLFTLLAGTDLESLNCLTSKSFNSMNLSAPLTEKTIYQIFIINIVTILIEDLSQLIVLIIYQVYTIFPDIIPILTLSSCILVLLTKSIFSIIYYQKYRKSNTPKKPYEIKSDRSVVTTRESKIHDKDNYSYPDSSPILTPIPEDFLRKKPKRSFFGSGQYTVDSKRNSSNSISSQYASYFPEALRLFSSSDNNNNKSNNNSQSDLAERIMALNEGNYFGRDERTGEPIVLLKEPVDQNALSAKIKNLSHGKLVGDSIVSVSKNIPDRLTNNQDKRLSNVGIICNTHNDKEECENIREEILIDQDDSNTPYTSSGSGRSSTINRTRSTRSTATNASTVDDNSLDNNNLKKKISSLSLNQQNLGTITEKQSNVDNDADDINVDDGSDKAKPTST</sequence>
<organism evidence="3 4">
    <name type="scientific">Rhizophagus irregularis</name>
    <dbReference type="NCBI Taxonomy" id="588596"/>
    <lineage>
        <taxon>Eukaryota</taxon>
        <taxon>Fungi</taxon>
        <taxon>Fungi incertae sedis</taxon>
        <taxon>Mucoromycota</taxon>
        <taxon>Glomeromycotina</taxon>
        <taxon>Glomeromycetes</taxon>
        <taxon>Glomerales</taxon>
        <taxon>Glomeraceae</taxon>
        <taxon>Rhizophagus</taxon>
    </lineage>
</organism>
<evidence type="ECO:0000313" key="4">
    <source>
        <dbReference type="Proteomes" id="UP000232722"/>
    </source>
</evidence>
<feature type="region of interest" description="Disordered" evidence="1">
    <location>
        <begin position="647"/>
        <end position="689"/>
    </location>
</feature>